<evidence type="ECO:0000313" key="4">
    <source>
        <dbReference type="Proteomes" id="UP000218811"/>
    </source>
</evidence>
<dbReference type="STRING" id="742152.A0A2H3JPM5"/>
<dbReference type="InterPro" id="IPR007111">
    <property type="entry name" value="NACHT_NTPase"/>
</dbReference>
<dbReference type="PANTHER" id="PTHR10039">
    <property type="entry name" value="AMELOGENIN"/>
    <property type="match status" value="1"/>
</dbReference>
<keyword evidence="1" id="KW-0677">Repeat</keyword>
<sequence>RIPHSKHATFDSAINKTKNGYMPGTRMELIEQVMDWATSDEPVPRLFILSGAAGTGKSTIAYELAKRLKVKNRLGASFFFVRGDADLSCTDYVFPTIAYQLAHFEYAFCSSIVESCRTFPTGGDQFSLEGQCKDLLVDPLSNISGDHCSVVVIIDALDECTELGFERIPRMLYLLLDGLLQLPFPLRVLLTTRPELYIEDVFASKSFSSLTDPVRLEEIPRQTVDSDIRLFISESIGGMSRSDFLLESHPHVIDDLTRRADGLFIYAMTVIRILRANPNELSTLIDSLLSTAAPEDTVALHELDVLYLTVLRSAFPIDGFLELLPHSRNKIYMQQVLAVLAVAQDHLSPSTMSLLLGIPISNIRSILSRLPSVVFSKLLDDTEPIRPLHTSFPQFLVASHRCRDPLYYI</sequence>
<dbReference type="OMA" id="QADIHIA"/>
<evidence type="ECO:0000259" key="2">
    <source>
        <dbReference type="PROSITE" id="PS50837"/>
    </source>
</evidence>
<dbReference type="PANTHER" id="PTHR10039:SF14">
    <property type="entry name" value="NACHT DOMAIN-CONTAINING PROTEIN"/>
    <property type="match status" value="1"/>
</dbReference>
<dbReference type="Gene3D" id="3.40.50.300">
    <property type="entry name" value="P-loop containing nucleotide triphosphate hydrolases"/>
    <property type="match status" value="1"/>
</dbReference>
<organism evidence="3 4">
    <name type="scientific">Wolfiporia cocos (strain MD-104)</name>
    <name type="common">Brown rot fungus</name>
    <dbReference type="NCBI Taxonomy" id="742152"/>
    <lineage>
        <taxon>Eukaryota</taxon>
        <taxon>Fungi</taxon>
        <taxon>Dikarya</taxon>
        <taxon>Basidiomycota</taxon>
        <taxon>Agaricomycotina</taxon>
        <taxon>Agaricomycetes</taxon>
        <taxon>Polyporales</taxon>
        <taxon>Phaeolaceae</taxon>
        <taxon>Wolfiporia</taxon>
    </lineage>
</organism>
<feature type="non-terminal residue" evidence="3">
    <location>
        <position position="409"/>
    </location>
</feature>
<dbReference type="Proteomes" id="UP000218811">
    <property type="component" value="Unassembled WGS sequence"/>
</dbReference>
<proteinExistence type="predicted"/>
<keyword evidence="4" id="KW-1185">Reference proteome</keyword>
<dbReference type="AlphaFoldDB" id="A0A2H3JPM5"/>
<feature type="domain" description="NACHT" evidence="2">
    <location>
        <begin position="45"/>
        <end position="194"/>
    </location>
</feature>
<accession>A0A2H3JPM5</accession>
<evidence type="ECO:0000313" key="3">
    <source>
        <dbReference type="EMBL" id="PCH41863.1"/>
    </source>
</evidence>
<name>A0A2H3JPM5_WOLCO</name>
<dbReference type="InterPro" id="IPR056884">
    <property type="entry name" value="NPHP3-like_N"/>
</dbReference>
<dbReference type="OrthoDB" id="3228837at2759"/>
<dbReference type="SUPFAM" id="SSF52540">
    <property type="entry name" value="P-loop containing nucleoside triphosphate hydrolases"/>
    <property type="match status" value="1"/>
</dbReference>
<dbReference type="Pfam" id="PF24883">
    <property type="entry name" value="NPHP3_N"/>
    <property type="match status" value="1"/>
</dbReference>
<dbReference type="InterPro" id="IPR027417">
    <property type="entry name" value="P-loop_NTPase"/>
</dbReference>
<protein>
    <recommendedName>
        <fullName evidence="2">NACHT domain-containing protein</fullName>
    </recommendedName>
</protein>
<dbReference type="PROSITE" id="PS50837">
    <property type="entry name" value="NACHT"/>
    <property type="match status" value="1"/>
</dbReference>
<reference evidence="3 4" key="1">
    <citation type="journal article" date="2012" name="Science">
        <title>The Paleozoic origin of enzymatic lignin decomposition reconstructed from 31 fungal genomes.</title>
        <authorList>
            <person name="Floudas D."/>
            <person name="Binder M."/>
            <person name="Riley R."/>
            <person name="Barry K."/>
            <person name="Blanchette R.A."/>
            <person name="Henrissat B."/>
            <person name="Martinez A.T."/>
            <person name="Otillar R."/>
            <person name="Spatafora J.W."/>
            <person name="Yadav J.S."/>
            <person name="Aerts A."/>
            <person name="Benoit I."/>
            <person name="Boyd A."/>
            <person name="Carlson A."/>
            <person name="Copeland A."/>
            <person name="Coutinho P.M."/>
            <person name="de Vries R.P."/>
            <person name="Ferreira P."/>
            <person name="Findley K."/>
            <person name="Foster B."/>
            <person name="Gaskell J."/>
            <person name="Glotzer D."/>
            <person name="Gorecki P."/>
            <person name="Heitman J."/>
            <person name="Hesse C."/>
            <person name="Hori C."/>
            <person name="Igarashi K."/>
            <person name="Jurgens J.A."/>
            <person name="Kallen N."/>
            <person name="Kersten P."/>
            <person name="Kohler A."/>
            <person name="Kuees U."/>
            <person name="Kumar T.K.A."/>
            <person name="Kuo A."/>
            <person name="LaButti K."/>
            <person name="Larrondo L.F."/>
            <person name="Lindquist E."/>
            <person name="Ling A."/>
            <person name="Lombard V."/>
            <person name="Lucas S."/>
            <person name="Lundell T."/>
            <person name="Martin R."/>
            <person name="McLaughlin D.J."/>
            <person name="Morgenstern I."/>
            <person name="Morin E."/>
            <person name="Murat C."/>
            <person name="Nagy L.G."/>
            <person name="Nolan M."/>
            <person name="Ohm R.A."/>
            <person name="Patyshakuliyeva A."/>
            <person name="Rokas A."/>
            <person name="Ruiz-Duenas F.J."/>
            <person name="Sabat G."/>
            <person name="Salamov A."/>
            <person name="Samejima M."/>
            <person name="Schmutz J."/>
            <person name="Slot J.C."/>
            <person name="St John F."/>
            <person name="Stenlid J."/>
            <person name="Sun H."/>
            <person name="Sun S."/>
            <person name="Syed K."/>
            <person name="Tsang A."/>
            <person name="Wiebenga A."/>
            <person name="Young D."/>
            <person name="Pisabarro A."/>
            <person name="Eastwood D.C."/>
            <person name="Martin F."/>
            <person name="Cullen D."/>
            <person name="Grigoriev I.V."/>
            <person name="Hibbett D.S."/>
        </authorList>
    </citation>
    <scope>NUCLEOTIDE SEQUENCE [LARGE SCALE GENOMIC DNA]</scope>
    <source>
        <strain evidence="3 4">MD-104</strain>
    </source>
</reference>
<gene>
    <name evidence="3" type="ORF">WOLCODRAFT_58517</name>
</gene>
<evidence type="ECO:0000256" key="1">
    <source>
        <dbReference type="ARBA" id="ARBA00022737"/>
    </source>
</evidence>
<dbReference type="EMBL" id="KB468124">
    <property type="protein sequence ID" value="PCH41863.1"/>
    <property type="molecule type" value="Genomic_DNA"/>
</dbReference>
<feature type="non-terminal residue" evidence="3">
    <location>
        <position position="1"/>
    </location>
</feature>